<feature type="transmembrane region" description="Helical" evidence="1">
    <location>
        <begin position="134"/>
        <end position="160"/>
    </location>
</feature>
<organism evidence="2">
    <name type="scientific">Lotharella oceanica</name>
    <dbReference type="NCBI Taxonomy" id="641309"/>
    <lineage>
        <taxon>Eukaryota</taxon>
        <taxon>Sar</taxon>
        <taxon>Rhizaria</taxon>
        <taxon>Cercozoa</taxon>
        <taxon>Chlorarachniophyceae</taxon>
        <taxon>Lotharella</taxon>
    </lineage>
</organism>
<feature type="transmembrane region" description="Helical" evidence="1">
    <location>
        <begin position="181"/>
        <end position="202"/>
    </location>
</feature>
<keyword evidence="1" id="KW-1133">Transmembrane helix</keyword>
<evidence type="ECO:0000256" key="1">
    <source>
        <dbReference type="SAM" id="Phobius"/>
    </source>
</evidence>
<proteinExistence type="predicted"/>
<protein>
    <submittedName>
        <fullName evidence="2">Uncharacterized protein</fullName>
    </submittedName>
</protein>
<reference evidence="2" key="1">
    <citation type="submission" date="2021-01" db="EMBL/GenBank/DDBJ databases">
        <authorList>
            <person name="Corre E."/>
            <person name="Pelletier E."/>
            <person name="Niang G."/>
            <person name="Scheremetjew M."/>
            <person name="Finn R."/>
            <person name="Kale V."/>
            <person name="Holt S."/>
            <person name="Cochrane G."/>
            <person name="Meng A."/>
            <person name="Brown T."/>
            <person name="Cohen L."/>
        </authorList>
    </citation>
    <scope>NUCLEOTIDE SEQUENCE</scope>
    <source>
        <strain evidence="2">CCMP622</strain>
    </source>
</reference>
<name>A0A7S2XDJ1_9EUKA</name>
<keyword evidence="1" id="KW-0812">Transmembrane</keyword>
<feature type="transmembrane region" description="Helical" evidence="1">
    <location>
        <begin position="6"/>
        <end position="23"/>
    </location>
</feature>
<dbReference type="AlphaFoldDB" id="A0A7S2XDJ1"/>
<dbReference type="EMBL" id="HBHP01021771">
    <property type="protein sequence ID" value="CAD9769566.1"/>
    <property type="molecule type" value="Transcribed_RNA"/>
</dbReference>
<keyword evidence="1" id="KW-0472">Membrane</keyword>
<sequence>MYLMEALDFAIVFRLVLAIMFVIRCSKASIQPQISGKYKFMMRGCAFVVTPILIVCNCFSFSFLGTRRVVHELLFSLTRVSSALSMSLFARVVSVSAPVYVQEFWSDPIWKVASISFAESSVLFGIFYGANIDWVCFAGVLVVVMLIHLPGIITVFVVLVGYGRAQSAVPTLRENVKNGFVVMNILMAVIAVAVAVQVPFLIGMARNVDSLQVKIQINSTLPLVCQLFQDWFVVAFALTSQPELSSPRVDTEVEMRSVM</sequence>
<accession>A0A7S2XDJ1</accession>
<feature type="transmembrane region" description="Helical" evidence="1">
    <location>
        <begin position="108"/>
        <end position="128"/>
    </location>
</feature>
<feature type="transmembrane region" description="Helical" evidence="1">
    <location>
        <begin position="44"/>
        <end position="63"/>
    </location>
</feature>
<evidence type="ECO:0000313" key="2">
    <source>
        <dbReference type="EMBL" id="CAD9769566.1"/>
    </source>
</evidence>
<gene>
    <name evidence="2" type="ORF">LSP00402_LOCUS13549</name>
</gene>